<proteinExistence type="predicted"/>
<accession>A0AAD9M6M4</accession>
<protein>
    <recommendedName>
        <fullName evidence="2">Nudix hydrolase domain-containing protein</fullName>
    </recommendedName>
</protein>
<feature type="region of interest" description="Disordered" evidence="1">
    <location>
        <begin position="1"/>
        <end position="26"/>
    </location>
</feature>
<feature type="compositionally biased region" description="Basic and acidic residues" evidence="1">
    <location>
        <begin position="10"/>
        <end position="26"/>
    </location>
</feature>
<dbReference type="PANTHER" id="PTHR13622">
    <property type="entry name" value="THIAMIN PYROPHOSPHOKINASE"/>
    <property type="match status" value="1"/>
</dbReference>
<sequence length="353" mass="39620">MAPELSNLDLIDRCDGFPDPDRDREGHEREMAGLYTLVWTDPEGITTPIGYLPQRILDVLHETPPDVRGPMAYDAAARTVTLFDSARTEPERTAHVARLTAHWRAERTFSILVRGWRDELWPVYGRDGALLFRMERAAVGLLGANRYGIHMVAYVRQPAATAAGASRWPFRVWVPRRAAAKESFAGMLDNTVAGGLAAADASPREALVREADEEASLPAGLVRDRAREAGLVSYIYLTDARAGGDDTMVYPECQYVYHLELPADGSVVPRPKDGEVESFTLCTVEEIQEQLRRGLWKPNCAVVMLHFFIKFGVLTRQNEPHLDDICRRLRRKLPFPGPHEGYSRPDEKLEVLS</sequence>
<organism evidence="3 4">
    <name type="scientific">Phyllachora maydis</name>
    <dbReference type="NCBI Taxonomy" id="1825666"/>
    <lineage>
        <taxon>Eukaryota</taxon>
        <taxon>Fungi</taxon>
        <taxon>Dikarya</taxon>
        <taxon>Ascomycota</taxon>
        <taxon>Pezizomycotina</taxon>
        <taxon>Sordariomycetes</taxon>
        <taxon>Sordariomycetidae</taxon>
        <taxon>Phyllachorales</taxon>
        <taxon>Phyllachoraceae</taxon>
        <taxon>Phyllachora</taxon>
    </lineage>
</organism>
<dbReference type="InterPro" id="IPR015797">
    <property type="entry name" value="NUDIX_hydrolase-like_dom_sf"/>
</dbReference>
<dbReference type="GO" id="GO:0044715">
    <property type="term" value="F:8-oxo-dGDP phosphatase activity"/>
    <property type="evidence" value="ECO:0007669"/>
    <property type="project" value="TreeGrafter"/>
</dbReference>
<dbReference type="AlphaFoldDB" id="A0AAD9M6M4"/>
<evidence type="ECO:0000313" key="3">
    <source>
        <dbReference type="EMBL" id="KAK2066794.1"/>
    </source>
</evidence>
<comment type="caution">
    <text evidence="3">The sequence shown here is derived from an EMBL/GenBank/DDBJ whole genome shotgun (WGS) entry which is preliminary data.</text>
</comment>
<evidence type="ECO:0000313" key="4">
    <source>
        <dbReference type="Proteomes" id="UP001217918"/>
    </source>
</evidence>
<keyword evidence="4" id="KW-1185">Reference proteome</keyword>
<dbReference type="Gene3D" id="3.90.79.10">
    <property type="entry name" value="Nucleoside Triphosphate Pyrophosphohydrolase"/>
    <property type="match status" value="1"/>
</dbReference>
<dbReference type="CDD" id="cd03676">
    <property type="entry name" value="NUDIX_Tnr3_like"/>
    <property type="match status" value="1"/>
</dbReference>
<dbReference type="FunFam" id="3.90.79.10:FF:000019">
    <property type="entry name" value="Thiamin pyrophosphokinase, putative"/>
    <property type="match status" value="1"/>
</dbReference>
<dbReference type="InterPro" id="IPR031804">
    <property type="entry name" value="DUF4743"/>
</dbReference>
<feature type="domain" description="Nudix hydrolase" evidence="2">
    <location>
        <begin position="155"/>
        <end position="304"/>
    </location>
</feature>
<dbReference type="PANTHER" id="PTHR13622:SF8">
    <property type="entry name" value="THIAMIN PYROPHOSPHOKINASE 1"/>
    <property type="match status" value="1"/>
</dbReference>
<dbReference type="Pfam" id="PF00293">
    <property type="entry name" value="NUDIX"/>
    <property type="match status" value="1"/>
</dbReference>
<dbReference type="Pfam" id="PF15916">
    <property type="entry name" value="DUF4743"/>
    <property type="match status" value="1"/>
</dbReference>
<dbReference type="InterPro" id="IPR000086">
    <property type="entry name" value="NUDIX_hydrolase_dom"/>
</dbReference>
<dbReference type="EMBL" id="JAQQPM010000001">
    <property type="protein sequence ID" value="KAK2066794.1"/>
    <property type="molecule type" value="Genomic_DNA"/>
</dbReference>
<evidence type="ECO:0000259" key="2">
    <source>
        <dbReference type="PROSITE" id="PS51462"/>
    </source>
</evidence>
<dbReference type="SUPFAM" id="SSF55811">
    <property type="entry name" value="Nudix"/>
    <property type="match status" value="1"/>
</dbReference>
<reference evidence="3" key="1">
    <citation type="journal article" date="2023" name="Mol. Plant Microbe Interact.">
        <title>Elucidating the Obligate Nature and Biological Capacity of an Invasive Fungal Corn Pathogen.</title>
        <authorList>
            <person name="MacCready J.S."/>
            <person name="Roggenkamp E.M."/>
            <person name="Gdanetz K."/>
            <person name="Chilvers M.I."/>
        </authorList>
    </citation>
    <scope>NUCLEOTIDE SEQUENCE</scope>
    <source>
        <strain evidence="3">PM02</strain>
    </source>
</reference>
<evidence type="ECO:0000256" key="1">
    <source>
        <dbReference type="SAM" id="MobiDB-lite"/>
    </source>
</evidence>
<name>A0AAD9M6M4_9PEZI</name>
<dbReference type="Proteomes" id="UP001217918">
    <property type="component" value="Unassembled WGS sequence"/>
</dbReference>
<gene>
    <name evidence="3" type="ORF">P8C59_000581</name>
</gene>
<dbReference type="PROSITE" id="PS51462">
    <property type="entry name" value="NUDIX"/>
    <property type="match status" value="1"/>
</dbReference>